<accession>A0A8J2WLH6</accession>
<dbReference type="GO" id="GO:0008270">
    <property type="term" value="F:zinc ion binding"/>
    <property type="evidence" value="ECO:0007669"/>
    <property type="project" value="UniProtKB-KW"/>
</dbReference>
<keyword evidence="3" id="KW-0863">Zinc-finger</keyword>
<reference evidence="8" key="1">
    <citation type="submission" date="2021-11" db="EMBL/GenBank/DDBJ databases">
        <authorList>
            <person name="Schell T."/>
        </authorList>
    </citation>
    <scope>NUCLEOTIDE SEQUENCE</scope>
    <source>
        <strain evidence="8">M5</strain>
    </source>
</reference>
<dbReference type="InterPro" id="IPR052035">
    <property type="entry name" value="ZnF_BED_domain_contain"/>
</dbReference>
<dbReference type="OrthoDB" id="1607513at2759"/>
<feature type="compositionally biased region" description="Acidic residues" evidence="6">
    <location>
        <begin position="155"/>
        <end position="171"/>
    </location>
</feature>
<evidence type="ECO:0000259" key="7">
    <source>
        <dbReference type="Pfam" id="PF05699"/>
    </source>
</evidence>
<feature type="region of interest" description="Disordered" evidence="6">
    <location>
        <begin position="87"/>
        <end position="119"/>
    </location>
</feature>
<gene>
    <name evidence="8" type="ORF">DGAL_LOCUS10591</name>
</gene>
<evidence type="ECO:0000256" key="4">
    <source>
        <dbReference type="ARBA" id="ARBA00022833"/>
    </source>
</evidence>
<sequence length="972" mass="109330">MSVELSKSFLALSSVKTNNCYKLIYTFVIDVLTLKCVKKLPGIKLSKDEQLLQIDLLRRQLTLEIKLLSQIISHHLPSSHIFSTNSLSLVMRGDPKGGKGRPRGRGRPRGSARLNQRGQTAVDTRLQNIVDGIDVSETQRQLLEEEADDHQQSSEETEDTEVTEETSEVVEADMPRKDPPGEPIPQFTIQSWKASWRRAFFTDWRWSPKRKEGEAQVWARCNTGQCQTKTKPHYYAGGTSSFTNFEKHLISCHNEEYKQYNPVLSKDPSQPSLSSFNVHSIKTKKQRQITLDTELAFSIAVDNIPLNILRRPRFRQWVESGMIGYQLPSLSRMRNKLIPSVMDKTRLEVMKILQASTSLTIILDIWSSKNMFGFIGFTCMCVNKEFERRMVFLGVKKMTERHTAENILAEYDQVLRDWNIPRSMVAMVKTDGGSNMVANTFVNNIPGWDEEEQFPIEDSVPHPPIASTSGVNSPSQEVEPMVEIEVSTTDDDNENIEDPLTMLLREMGISNAMMEAAVRDVDENAEFEDVVNEMEDMMPSTDSIPCVIIPLTGSTTGQETDYVLYSKLRSDCVAHKLQLVIKDGFKALVGEAALVISHVSKLVNYIRKSVLDTEIVFNAVGFRLPAKNATRWNSTYFMLSKFLQMIDKDSTLCSRLNAVKKHGNLTAFQIVVLRELVAILKPFVTASDDFQADFDTIGNVIPAYIGLRNNLTLTIKNRNGTEMLNPTSKLAPIVKKTKSFVNALRESLERRFSPTLCDVNYVLGTILDPRFKKGWIKFSGYSEASVLESVKAEIQLRYRALREPMDDQAVHNSVPTIPLVDNAGVVTNERASRPVISRKRRASQSLYSTVIETPRPESVGPIKVIDELEAYLNEPGVPMEVPVNPIDPESELQATKPLEFWKANSSRFPILSQIARDAVSVAASSGSIERVFSTASDIMSAKRNGIKPDLFANLMFIKCNASHAPNSQSKIK</sequence>
<evidence type="ECO:0000313" key="8">
    <source>
        <dbReference type="EMBL" id="CAH0107299.1"/>
    </source>
</evidence>
<evidence type="ECO:0000256" key="3">
    <source>
        <dbReference type="ARBA" id="ARBA00022771"/>
    </source>
</evidence>
<feature type="compositionally biased region" description="Basic residues" evidence="6">
    <location>
        <begin position="98"/>
        <end position="110"/>
    </location>
</feature>
<dbReference type="Proteomes" id="UP000789390">
    <property type="component" value="Unassembled WGS sequence"/>
</dbReference>
<keyword evidence="9" id="KW-1185">Reference proteome</keyword>
<evidence type="ECO:0000313" key="9">
    <source>
        <dbReference type="Proteomes" id="UP000789390"/>
    </source>
</evidence>
<evidence type="ECO:0000256" key="5">
    <source>
        <dbReference type="ARBA" id="ARBA00023242"/>
    </source>
</evidence>
<keyword evidence="2" id="KW-0479">Metal-binding</keyword>
<evidence type="ECO:0000256" key="2">
    <source>
        <dbReference type="ARBA" id="ARBA00022723"/>
    </source>
</evidence>
<comment type="caution">
    <text evidence="8">The sequence shown here is derived from an EMBL/GenBank/DDBJ whole genome shotgun (WGS) entry which is preliminary data.</text>
</comment>
<dbReference type="PANTHER" id="PTHR46481">
    <property type="entry name" value="ZINC FINGER BED DOMAIN-CONTAINING PROTEIN 4"/>
    <property type="match status" value="1"/>
</dbReference>
<dbReference type="GO" id="GO:0005634">
    <property type="term" value="C:nucleus"/>
    <property type="evidence" value="ECO:0007669"/>
    <property type="project" value="UniProtKB-SubCell"/>
</dbReference>
<organism evidence="8 9">
    <name type="scientific">Daphnia galeata</name>
    <dbReference type="NCBI Taxonomy" id="27404"/>
    <lineage>
        <taxon>Eukaryota</taxon>
        <taxon>Metazoa</taxon>
        <taxon>Ecdysozoa</taxon>
        <taxon>Arthropoda</taxon>
        <taxon>Crustacea</taxon>
        <taxon>Branchiopoda</taxon>
        <taxon>Diplostraca</taxon>
        <taxon>Cladocera</taxon>
        <taxon>Anomopoda</taxon>
        <taxon>Daphniidae</taxon>
        <taxon>Daphnia</taxon>
    </lineage>
</organism>
<dbReference type="AlphaFoldDB" id="A0A8J2WLH6"/>
<keyword evidence="5" id="KW-0539">Nucleus</keyword>
<dbReference type="SUPFAM" id="SSF53098">
    <property type="entry name" value="Ribonuclease H-like"/>
    <property type="match status" value="1"/>
</dbReference>
<dbReference type="EMBL" id="CAKKLH010000268">
    <property type="protein sequence ID" value="CAH0107299.1"/>
    <property type="molecule type" value="Genomic_DNA"/>
</dbReference>
<evidence type="ECO:0000256" key="6">
    <source>
        <dbReference type="SAM" id="MobiDB-lite"/>
    </source>
</evidence>
<dbReference type="InterPro" id="IPR012337">
    <property type="entry name" value="RNaseH-like_sf"/>
</dbReference>
<dbReference type="PANTHER" id="PTHR46481:SF10">
    <property type="entry name" value="ZINC FINGER BED DOMAIN-CONTAINING PROTEIN 39"/>
    <property type="match status" value="1"/>
</dbReference>
<dbReference type="GO" id="GO:0046983">
    <property type="term" value="F:protein dimerization activity"/>
    <property type="evidence" value="ECO:0007669"/>
    <property type="project" value="InterPro"/>
</dbReference>
<feature type="domain" description="HAT C-terminal dimerisation" evidence="7">
    <location>
        <begin position="867"/>
        <end position="958"/>
    </location>
</feature>
<name>A0A8J2WLH6_9CRUS</name>
<dbReference type="Pfam" id="PF05699">
    <property type="entry name" value="Dimer_Tnp_hAT"/>
    <property type="match status" value="1"/>
</dbReference>
<feature type="region of interest" description="Disordered" evidence="6">
    <location>
        <begin position="143"/>
        <end position="184"/>
    </location>
</feature>
<evidence type="ECO:0000256" key="1">
    <source>
        <dbReference type="ARBA" id="ARBA00004123"/>
    </source>
</evidence>
<protein>
    <recommendedName>
        <fullName evidence="7">HAT C-terminal dimerisation domain-containing protein</fullName>
    </recommendedName>
</protein>
<comment type="subcellular location">
    <subcellularLocation>
        <location evidence="1">Nucleus</location>
    </subcellularLocation>
</comment>
<keyword evidence="4" id="KW-0862">Zinc</keyword>
<proteinExistence type="predicted"/>
<dbReference type="InterPro" id="IPR008906">
    <property type="entry name" value="HATC_C_dom"/>
</dbReference>